<dbReference type="GO" id="GO:0098542">
    <property type="term" value="P:defense response to other organism"/>
    <property type="evidence" value="ECO:0007669"/>
    <property type="project" value="TreeGrafter"/>
</dbReference>
<feature type="domain" description="R13L1/DRL21-like LRR repeat region" evidence="5">
    <location>
        <begin position="458"/>
        <end position="532"/>
    </location>
</feature>
<keyword evidence="7" id="KW-1185">Reference proteome</keyword>
<dbReference type="InterPro" id="IPR036388">
    <property type="entry name" value="WH-like_DNA-bd_sf"/>
</dbReference>
<feature type="domain" description="Disease resistance R13L4/SHOC-2-like LRR" evidence="4">
    <location>
        <begin position="245"/>
        <end position="387"/>
    </location>
</feature>
<keyword evidence="1" id="KW-0677">Repeat</keyword>
<gene>
    <name evidence="6" type="ORF">NE237_005743</name>
</gene>
<dbReference type="PANTHER" id="PTHR23155">
    <property type="entry name" value="DISEASE RESISTANCE PROTEIN RP"/>
    <property type="match status" value="1"/>
</dbReference>
<evidence type="ECO:0008006" key="8">
    <source>
        <dbReference type="Google" id="ProtNLM"/>
    </source>
</evidence>
<dbReference type="InterPro" id="IPR042197">
    <property type="entry name" value="Apaf_helical"/>
</dbReference>
<reference evidence="6" key="1">
    <citation type="journal article" date="2023" name="Plant J.">
        <title>The genome of the king protea, Protea cynaroides.</title>
        <authorList>
            <person name="Chang J."/>
            <person name="Duong T.A."/>
            <person name="Schoeman C."/>
            <person name="Ma X."/>
            <person name="Roodt D."/>
            <person name="Barker N."/>
            <person name="Li Z."/>
            <person name="Van de Peer Y."/>
            <person name="Mizrachi E."/>
        </authorList>
    </citation>
    <scope>NUCLEOTIDE SEQUENCE</scope>
    <source>
        <tissue evidence="6">Young leaves</tissue>
    </source>
</reference>
<dbReference type="Proteomes" id="UP001141806">
    <property type="component" value="Unassembled WGS sequence"/>
</dbReference>
<sequence>MPSLEGKKKVRNWKNLAFKFAEKCKGLPIAAKTLGSFLRFKESKRHWQDVLESDIWKAISIVDNPVLPALLLSYNDVPSHLKQCFAYCSLIPKGEWILKPFTIREWMAQGFFSNSLAARNEDINVVGDEYNNLIMRSFFKKDITKSRAKSEYYQMHDLVHDFAKSIAENECFMLIRNSTLLEPNIYLLIEDIKVIPSFIYMAKNLCTLKIFGWIPSISFELFHHLSCLRTLSLGDTYLKELPNEAGKLIHLSYLDLSKASFKELPKAVTSLYNLLYLNLYGCRNLCKLPEEICRLVNLVNLRLTECHQLSYLPEGIWKLSRLRHLSDFIIGPGVESGECKIGELKDLNFLEHSLLIVGLERVENGNEAKMACLKNKQHLCALYFHFNQYTGVAQVDENGSDEEGEYREVEEEQKEEKVLVVDGEGKTIAGEETVGVESKPEGGDEEVDIGGDMLLKRMEDVMENLQPHTNLEKLIIRDYLGVVFPNWMDSHANFMMFSNLVFLELNGCRKCKQLPPTLGKLPSLETLAISKMDEVKFMGAEFFGFPKLKVVQLDAMWNLEGWDLRIPKEEEGKQFIFMPRLHYIAPIELPNLRSFP</sequence>
<dbReference type="SUPFAM" id="SSF52540">
    <property type="entry name" value="P-loop containing nucleoside triphosphate hydrolases"/>
    <property type="match status" value="1"/>
</dbReference>
<evidence type="ECO:0000313" key="6">
    <source>
        <dbReference type="EMBL" id="KAJ4972569.1"/>
    </source>
</evidence>
<dbReference type="EMBL" id="JAMYWD010000004">
    <property type="protein sequence ID" value="KAJ4972569.1"/>
    <property type="molecule type" value="Genomic_DNA"/>
</dbReference>
<name>A0A9Q0QUV4_9MAGN</name>
<evidence type="ECO:0000256" key="1">
    <source>
        <dbReference type="ARBA" id="ARBA00022737"/>
    </source>
</evidence>
<evidence type="ECO:0000313" key="7">
    <source>
        <dbReference type="Proteomes" id="UP001141806"/>
    </source>
</evidence>
<evidence type="ECO:0000259" key="3">
    <source>
        <dbReference type="Pfam" id="PF23559"/>
    </source>
</evidence>
<dbReference type="Gene3D" id="3.80.10.10">
    <property type="entry name" value="Ribonuclease Inhibitor"/>
    <property type="match status" value="2"/>
</dbReference>
<dbReference type="GO" id="GO:0043531">
    <property type="term" value="F:ADP binding"/>
    <property type="evidence" value="ECO:0007669"/>
    <property type="project" value="InterPro"/>
</dbReference>
<dbReference type="InterPro" id="IPR056789">
    <property type="entry name" value="LRR_R13L1-DRL21"/>
</dbReference>
<dbReference type="Pfam" id="PF23598">
    <property type="entry name" value="LRR_14"/>
    <property type="match status" value="1"/>
</dbReference>
<evidence type="ECO:0000259" key="4">
    <source>
        <dbReference type="Pfam" id="PF23598"/>
    </source>
</evidence>
<dbReference type="InterPro" id="IPR044974">
    <property type="entry name" value="Disease_R_plants"/>
</dbReference>
<evidence type="ECO:0000259" key="5">
    <source>
        <dbReference type="Pfam" id="PF25019"/>
    </source>
</evidence>
<dbReference type="AlphaFoldDB" id="A0A9Q0QUV4"/>
<protein>
    <recommendedName>
        <fullName evidence="8">NB-ARC domain-containing protein</fullName>
    </recommendedName>
</protein>
<dbReference type="SUPFAM" id="SSF52058">
    <property type="entry name" value="L domain-like"/>
    <property type="match status" value="1"/>
</dbReference>
<accession>A0A9Q0QUV4</accession>
<evidence type="ECO:0000256" key="2">
    <source>
        <dbReference type="ARBA" id="ARBA00022821"/>
    </source>
</evidence>
<dbReference type="Gene3D" id="1.10.8.430">
    <property type="entry name" value="Helical domain of apoptotic protease-activating factors"/>
    <property type="match status" value="1"/>
</dbReference>
<dbReference type="InterPro" id="IPR055414">
    <property type="entry name" value="LRR_R13L4/SHOC2-like"/>
</dbReference>
<dbReference type="PANTHER" id="PTHR23155:SF1205">
    <property type="entry name" value="DISEASE RESISTANCE PROTEIN RPM1"/>
    <property type="match status" value="1"/>
</dbReference>
<dbReference type="Gene3D" id="1.10.10.10">
    <property type="entry name" value="Winged helix-like DNA-binding domain superfamily/Winged helix DNA-binding domain"/>
    <property type="match status" value="1"/>
</dbReference>
<feature type="domain" description="Disease resistance protein winged helix" evidence="3">
    <location>
        <begin position="92"/>
        <end position="163"/>
    </location>
</feature>
<comment type="caution">
    <text evidence="6">The sequence shown here is derived from an EMBL/GenBank/DDBJ whole genome shotgun (WGS) entry which is preliminary data.</text>
</comment>
<dbReference type="InterPro" id="IPR058922">
    <property type="entry name" value="WHD_DRP"/>
</dbReference>
<organism evidence="6 7">
    <name type="scientific">Protea cynaroides</name>
    <dbReference type="NCBI Taxonomy" id="273540"/>
    <lineage>
        <taxon>Eukaryota</taxon>
        <taxon>Viridiplantae</taxon>
        <taxon>Streptophyta</taxon>
        <taxon>Embryophyta</taxon>
        <taxon>Tracheophyta</taxon>
        <taxon>Spermatophyta</taxon>
        <taxon>Magnoliopsida</taxon>
        <taxon>Proteales</taxon>
        <taxon>Proteaceae</taxon>
        <taxon>Protea</taxon>
    </lineage>
</organism>
<dbReference type="InterPro" id="IPR032675">
    <property type="entry name" value="LRR_dom_sf"/>
</dbReference>
<dbReference type="Pfam" id="PF23559">
    <property type="entry name" value="WHD_DRP"/>
    <property type="match status" value="1"/>
</dbReference>
<keyword evidence="2" id="KW-0611">Plant defense</keyword>
<proteinExistence type="predicted"/>
<dbReference type="OrthoDB" id="5279713at2759"/>
<dbReference type="Pfam" id="PF25019">
    <property type="entry name" value="LRR_R13L1-DRL21"/>
    <property type="match status" value="1"/>
</dbReference>
<dbReference type="InterPro" id="IPR027417">
    <property type="entry name" value="P-loop_NTPase"/>
</dbReference>